<keyword evidence="1" id="KW-0694">RNA-binding</keyword>
<reference evidence="3 6" key="1">
    <citation type="submission" date="2021-06" db="EMBL/GenBank/DDBJ databases">
        <title>Collection of gut derived symbiotic bacterial strains cultured from healthy donors.</title>
        <authorList>
            <person name="Lin H."/>
            <person name="Littmann E."/>
            <person name="Pamer E.G."/>
        </authorList>
    </citation>
    <scope>NUCLEOTIDE SEQUENCE</scope>
    <source>
        <strain evidence="4 6">MSK.21.70</strain>
        <strain evidence="3">MSK.21.82</strain>
    </source>
</reference>
<dbReference type="SMART" id="SM00363">
    <property type="entry name" value="S4"/>
    <property type="match status" value="1"/>
</dbReference>
<accession>A0AAW4MQF0</accession>
<evidence type="ECO:0000313" key="5">
    <source>
        <dbReference type="Proteomes" id="UP001196408"/>
    </source>
</evidence>
<dbReference type="InterPro" id="IPR002942">
    <property type="entry name" value="S4_RNA-bd"/>
</dbReference>
<dbReference type="Proteomes" id="UP001196408">
    <property type="component" value="Unassembled WGS sequence"/>
</dbReference>
<dbReference type="GeneID" id="301323294"/>
<dbReference type="PROSITE" id="PS50889">
    <property type="entry name" value="S4"/>
    <property type="match status" value="1"/>
</dbReference>
<feature type="domain" description="RNA-binding S4" evidence="2">
    <location>
        <begin position="172"/>
        <end position="234"/>
    </location>
</feature>
<dbReference type="GO" id="GO:0003723">
    <property type="term" value="F:RNA binding"/>
    <property type="evidence" value="ECO:0007669"/>
    <property type="project" value="UniProtKB-KW"/>
</dbReference>
<organism evidence="3 5">
    <name type="scientific">Catenibacterium mitsuokai</name>
    <dbReference type="NCBI Taxonomy" id="100886"/>
    <lineage>
        <taxon>Bacteria</taxon>
        <taxon>Bacillati</taxon>
        <taxon>Bacillota</taxon>
        <taxon>Erysipelotrichia</taxon>
        <taxon>Erysipelotrichales</taxon>
        <taxon>Coprobacillaceae</taxon>
        <taxon>Catenibacterium</taxon>
    </lineage>
</organism>
<dbReference type="Proteomes" id="UP001197492">
    <property type="component" value="Unassembled WGS sequence"/>
</dbReference>
<dbReference type="EMBL" id="JAHOEL010000017">
    <property type="protein sequence ID" value="MBV3392412.1"/>
    <property type="molecule type" value="Genomic_DNA"/>
</dbReference>
<dbReference type="EMBL" id="JAHOEF010000017">
    <property type="protein sequence ID" value="MBV3382396.1"/>
    <property type="molecule type" value="Genomic_DNA"/>
</dbReference>
<gene>
    <name evidence="3" type="ORF">KSV97_03935</name>
    <name evidence="4" type="ORF">KSW06_03900</name>
</gene>
<protein>
    <submittedName>
        <fullName evidence="3">RNA-binding protein</fullName>
    </submittedName>
</protein>
<comment type="caution">
    <text evidence="3">The sequence shown here is derived from an EMBL/GenBank/DDBJ whole genome shotgun (WGS) entry which is preliminary data.</text>
</comment>
<evidence type="ECO:0000259" key="2">
    <source>
        <dbReference type="SMART" id="SM00363"/>
    </source>
</evidence>
<evidence type="ECO:0000313" key="4">
    <source>
        <dbReference type="EMBL" id="MBV3392412.1"/>
    </source>
</evidence>
<dbReference type="RefSeq" id="WP_217747343.1">
    <property type="nucleotide sequence ID" value="NZ_JAHOEB010000017.1"/>
</dbReference>
<name>A0AAW4MQF0_9FIRM</name>
<dbReference type="Pfam" id="PF17774">
    <property type="entry name" value="YlmH_RBD"/>
    <property type="match status" value="1"/>
</dbReference>
<dbReference type="Pfam" id="PF01479">
    <property type="entry name" value="S4"/>
    <property type="match status" value="1"/>
</dbReference>
<evidence type="ECO:0000256" key="1">
    <source>
        <dbReference type="PROSITE-ProRule" id="PRU00182"/>
    </source>
</evidence>
<sequence length="248" mass="28764">MLEHFKGDEEFVSKILDYKDQALYSQRMILTQFLDPHQQSIVESVIGHELKVEADGGFDGAENKRVLIAPDFYEFEPEDFKVTVFQVDYNDTFGKLKHSDVLGALMHLGIKRQCIGDINEEPLSFACMTENSDYIRMNLTRIKRSSIHLVESKERLSIQQDTYTKTVIVSSLRLDKMVAQLFGISRNKAVEAIRGQYVKLNYKVIEDISKICDNNAIISLRHHGRVKIFITDRRTKQDNYVIEGQYYR</sequence>
<dbReference type="AlphaFoldDB" id="A0AAW4MQF0"/>
<dbReference type="InterPro" id="IPR040591">
    <property type="entry name" value="RqcP2_RBD"/>
</dbReference>
<proteinExistence type="predicted"/>
<evidence type="ECO:0000313" key="6">
    <source>
        <dbReference type="Proteomes" id="UP001197492"/>
    </source>
</evidence>
<evidence type="ECO:0000313" key="3">
    <source>
        <dbReference type="EMBL" id="MBV3382396.1"/>
    </source>
</evidence>
<keyword evidence="6" id="KW-1185">Reference proteome</keyword>